<dbReference type="Proteomes" id="UP001595752">
    <property type="component" value="Unassembled WGS sequence"/>
</dbReference>
<evidence type="ECO:0000256" key="1">
    <source>
        <dbReference type="ARBA" id="ARBA00023125"/>
    </source>
</evidence>
<dbReference type="PANTHER" id="PTHR33164:SF43">
    <property type="entry name" value="HTH-TYPE TRANSCRIPTIONAL REPRESSOR YETL"/>
    <property type="match status" value="1"/>
</dbReference>
<keyword evidence="4" id="KW-1185">Reference proteome</keyword>
<evidence type="ECO:0000313" key="4">
    <source>
        <dbReference type="Proteomes" id="UP001595752"/>
    </source>
</evidence>
<proteinExistence type="predicted"/>
<dbReference type="RefSeq" id="WP_377918340.1">
    <property type="nucleotide sequence ID" value="NZ_JBHRZT010000072.1"/>
</dbReference>
<dbReference type="Gene3D" id="1.10.10.10">
    <property type="entry name" value="Winged helix-like DNA-binding domain superfamily/Winged helix DNA-binding domain"/>
    <property type="match status" value="1"/>
</dbReference>
<dbReference type="InterPro" id="IPR039422">
    <property type="entry name" value="MarR/SlyA-like"/>
</dbReference>
<protein>
    <submittedName>
        <fullName evidence="3">MarR family winged helix-turn-helix transcriptional regulator</fullName>
    </submittedName>
</protein>
<evidence type="ECO:0000259" key="2">
    <source>
        <dbReference type="PROSITE" id="PS50995"/>
    </source>
</evidence>
<keyword evidence="1" id="KW-0238">DNA-binding</keyword>
<dbReference type="PRINTS" id="PR00598">
    <property type="entry name" value="HTHMARR"/>
</dbReference>
<dbReference type="InterPro" id="IPR000835">
    <property type="entry name" value="HTH_MarR-typ"/>
</dbReference>
<dbReference type="EMBL" id="JBHRZT010000072">
    <property type="protein sequence ID" value="MFC3885965.1"/>
    <property type="molecule type" value="Genomic_DNA"/>
</dbReference>
<comment type="caution">
    <text evidence="3">The sequence shown here is derived from an EMBL/GenBank/DDBJ whole genome shotgun (WGS) entry which is preliminary data.</text>
</comment>
<evidence type="ECO:0000313" key="3">
    <source>
        <dbReference type="EMBL" id="MFC3885965.1"/>
    </source>
</evidence>
<dbReference type="InterPro" id="IPR036390">
    <property type="entry name" value="WH_DNA-bd_sf"/>
</dbReference>
<organism evidence="3 4">
    <name type="scientific">Bacillus songklensis</name>
    <dbReference type="NCBI Taxonomy" id="1069116"/>
    <lineage>
        <taxon>Bacteria</taxon>
        <taxon>Bacillati</taxon>
        <taxon>Bacillota</taxon>
        <taxon>Bacilli</taxon>
        <taxon>Bacillales</taxon>
        <taxon>Bacillaceae</taxon>
        <taxon>Bacillus</taxon>
    </lineage>
</organism>
<dbReference type="PANTHER" id="PTHR33164">
    <property type="entry name" value="TRANSCRIPTIONAL REGULATOR, MARR FAMILY"/>
    <property type="match status" value="1"/>
</dbReference>
<name>A0ABV8B7Z8_9BACI</name>
<dbReference type="SUPFAM" id="SSF46785">
    <property type="entry name" value="Winged helix' DNA-binding domain"/>
    <property type="match status" value="1"/>
</dbReference>
<dbReference type="Pfam" id="PF01047">
    <property type="entry name" value="MarR"/>
    <property type="match status" value="1"/>
</dbReference>
<accession>A0ABV8B7Z8</accession>
<feature type="domain" description="HTH marR-type" evidence="2">
    <location>
        <begin position="1"/>
        <end position="138"/>
    </location>
</feature>
<sequence>MNFDKLRNIYLTIRDVNNLSQKNFAQLLENKGITPVQFGILNNLSCDEKVTMTKLYKLVGCVPSNMTTLIKRMVRDGLVETAKNPQDQRETLVFLTKKGETLRESLFDLYDSFLKQNYAGLTCEEQVTLSALLNKLEKSLTKE</sequence>
<reference evidence="4" key="1">
    <citation type="journal article" date="2019" name="Int. J. Syst. Evol. Microbiol.">
        <title>The Global Catalogue of Microorganisms (GCM) 10K type strain sequencing project: providing services to taxonomists for standard genome sequencing and annotation.</title>
        <authorList>
            <consortium name="The Broad Institute Genomics Platform"/>
            <consortium name="The Broad Institute Genome Sequencing Center for Infectious Disease"/>
            <person name="Wu L."/>
            <person name="Ma J."/>
        </authorList>
    </citation>
    <scope>NUCLEOTIDE SEQUENCE [LARGE SCALE GENOMIC DNA]</scope>
    <source>
        <strain evidence="4">CCUG 61889</strain>
    </source>
</reference>
<dbReference type="PROSITE" id="PS50995">
    <property type="entry name" value="HTH_MARR_2"/>
    <property type="match status" value="1"/>
</dbReference>
<dbReference type="InterPro" id="IPR036388">
    <property type="entry name" value="WH-like_DNA-bd_sf"/>
</dbReference>
<gene>
    <name evidence="3" type="ORF">ACFOU2_21805</name>
</gene>
<dbReference type="SMART" id="SM00347">
    <property type="entry name" value="HTH_MARR"/>
    <property type="match status" value="1"/>
</dbReference>